<organism evidence="1 2">
    <name type="scientific">Penicillium nordicum</name>
    <dbReference type="NCBI Taxonomy" id="229535"/>
    <lineage>
        <taxon>Eukaryota</taxon>
        <taxon>Fungi</taxon>
        <taxon>Dikarya</taxon>
        <taxon>Ascomycota</taxon>
        <taxon>Pezizomycotina</taxon>
        <taxon>Eurotiomycetes</taxon>
        <taxon>Eurotiomycetidae</taxon>
        <taxon>Eurotiales</taxon>
        <taxon>Aspergillaceae</taxon>
        <taxon>Penicillium</taxon>
    </lineage>
</organism>
<evidence type="ECO:0000313" key="2">
    <source>
        <dbReference type="Proteomes" id="UP000037696"/>
    </source>
</evidence>
<sequence>MTMSCLCTFCMELPYKRYLIREICYRLKICYRVKPSNTGSYFGYALDISPPQSMSQVTSTTQLHLAPYFSQASQIAQFFQLKF</sequence>
<evidence type="ECO:0000313" key="1">
    <source>
        <dbReference type="EMBL" id="KOS37888.1"/>
    </source>
</evidence>
<name>A0A0M8NSK3_9EURO</name>
<keyword evidence="2" id="KW-1185">Reference proteome</keyword>
<reference evidence="1 2" key="1">
    <citation type="submission" date="2015-08" db="EMBL/GenBank/DDBJ databases">
        <title>Genome sequencing of Penicillium nordicum.</title>
        <authorList>
            <person name="Nguyen H.D."/>
            <person name="Seifert K.A."/>
        </authorList>
    </citation>
    <scope>NUCLEOTIDE SEQUENCE [LARGE SCALE GENOMIC DNA]</scope>
    <source>
        <strain evidence="1 2">DAOMC 185683</strain>
    </source>
</reference>
<dbReference type="Proteomes" id="UP000037696">
    <property type="component" value="Unassembled WGS sequence"/>
</dbReference>
<dbReference type="EMBL" id="LHQQ01000286">
    <property type="protein sequence ID" value="KOS37888.1"/>
    <property type="molecule type" value="Genomic_DNA"/>
</dbReference>
<proteinExistence type="predicted"/>
<dbReference type="AlphaFoldDB" id="A0A0M8NSK3"/>
<gene>
    <name evidence="1" type="ORF">ACN38_g11297</name>
</gene>
<protein>
    <submittedName>
        <fullName evidence="1">Uncharacterized protein</fullName>
    </submittedName>
</protein>
<comment type="caution">
    <text evidence="1">The sequence shown here is derived from an EMBL/GenBank/DDBJ whole genome shotgun (WGS) entry which is preliminary data.</text>
</comment>
<accession>A0A0M8NSK3</accession>